<comment type="caution">
    <text evidence="1">The sequence shown here is derived from an EMBL/GenBank/DDBJ whole genome shotgun (WGS) entry which is preliminary data.</text>
</comment>
<reference evidence="1 2" key="1">
    <citation type="submission" date="2023-03" db="EMBL/GenBank/DDBJ databases">
        <title>High-quality genome of Scylla paramamosain provides insights in environmental adaptation.</title>
        <authorList>
            <person name="Zhang L."/>
        </authorList>
    </citation>
    <scope>NUCLEOTIDE SEQUENCE [LARGE SCALE GENOMIC DNA]</scope>
    <source>
        <strain evidence="1">LZ_2023a</strain>
        <tissue evidence="1">Muscle</tissue>
    </source>
</reference>
<keyword evidence="2" id="KW-1185">Reference proteome</keyword>
<proteinExistence type="predicted"/>
<evidence type="ECO:0000313" key="1">
    <source>
        <dbReference type="EMBL" id="KAK8399155.1"/>
    </source>
</evidence>
<dbReference type="PANTHER" id="PTHR43437">
    <property type="entry name" value="HYDROXYACYL-THIOESTER DEHYDRATASE TYPE 2, MITOCHONDRIAL-RELATED"/>
    <property type="match status" value="1"/>
</dbReference>
<accession>A0AAW0UHJ0</accession>
<gene>
    <name evidence="1" type="ORF">O3P69_004319</name>
</gene>
<protein>
    <submittedName>
        <fullName evidence="1">Uncharacterized protein</fullName>
    </submittedName>
</protein>
<dbReference type="GO" id="GO:0006633">
    <property type="term" value="P:fatty acid biosynthetic process"/>
    <property type="evidence" value="ECO:0007669"/>
    <property type="project" value="TreeGrafter"/>
</dbReference>
<dbReference type="AlphaFoldDB" id="A0AAW0UHJ0"/>
<dbReference type="PANTHER" id="PTHR43437:SF3">
    <property type="entry name" value="HYDROXYACYL-THIOESTER DEHYDRATASE TYPE 2, MITOCHONDRIAL"/>
    <property type="match status" value="1"/>
</dbReference>
<dbReference type="InterPro" id="IPR050965">
    <property type="entry name" value="UPF0336/Enoyl-CoA_hydratase"/>
</dbReference>
<organism evidence="1 2">
    <name type="scientific">Scylla paramamosain</name>
    <name type="common">Mud crab</name>
    <dbReference type="NCBI Taxonomy" id="85552"/>
    <lineage>
        <taxon>Eukaryota</taxon>
        <taxon>Metazoa</taxon>
        <taxon>Ecdysozoa</taxon>
        <taxon>Arthropoda</taxon>
        <taxon>Crustacea</taxon>
        <taxon>Multicrustacea</taxon>
        <taxon>Malacostraca</taxon>
        <taxon>Eumalacostraca</taxon>
        <taxon>Eucarida</taxon>
        <taxon>Decapoda</taxon>
        <taxon>Pleocyemata</taxon>
        <taxon>Brachyura</taxon>
        <taxon>Eubrachyura</taxon>
        <taxon>Portunoidea</taxon>
        <taxon>Portunidae</taxon>
        <taxon>Portuninae</taxon>
        <taxon>Scylla</taxon>
    </lineage>
</organism>
<dbReference type="GO" id="GO:0005739">
    <property type="term" value="C:mitochondrion"/>
    <property type="evidence" value="ECO:0007669"/>
    <property type="project" value="TreeGrafter"/>
</dbReference>
<dbReference type="EMBL" id="JARAKH010000012">
    <property type="protein sequence ID" value="KAK8399155.1"/>
    <property type="molecule type" value="Genomic_DNA"/>
</dbReference>
<evidence type="ECO:0000313" key="2">
    <source>
        <dbReference type="Proteomes" id="UP001487740"/>
    </source>
</evidence>
<dbReference type="InterPro" id="IPR029069">
    <property type="entry name" value="HotDog_dom_sf"/>
</dbReference>
<dbReference type="SUPFAM" id="SSF54637">
    <property type="entry name" value="Thioesterase/thiol ester dehydrase-isomerase"/>
    <property type="match status" value="1"/>
</dbReference>
<dbReference type="Proteomes" id="UP001487740">
    <property type="component" value="Unassembled WGS sequence"/>
</dbReference>
<dbReference type="GO" id="GO:0019171">
    <property type="term" value="F:(3R)-hydroxyacyl-[acyl-carrier-protein] dehydratase activity"/>
    <property type="evidence" value="ECO:0007669"/>
    <property type="project" value="TreeGrafter"/>
</dbReference>
<name>A0AAW0UHJ0_SCYPA</name>
<dbReference type="Gene3D" id="3.10.129.10">
    <property type="entry name" value="Hotdog Thioesterase"/>
    <property type="match status" value="1"/>
</dbReference>
<sequence>MLFSEGTKLPGPGTLVVRQELNFPNPCYAGEEVEVTVNLANLRKIITVDFFCTATEGKVVLEGSAQLMRSQPLKGGH</sequence>